<accession>A0AAN0T671</accession>
<feature type="region of interest" description="Disordered" evidence="1">
    <location>
        <begin position="1"/>
        <end position="45"/>
    </location>
</feature>
<evidence type="ECO:0000256" key="1">
    <source>
        <dbReference type="SAM" id="MobiDB-lite"/>
    </source>
</evidence>
<sequence>MRTPNGSNLTWNGKTGLLDVQPRKNMLESGAKKGKTQRRKDTKRT</sequence>
<feature type="compositionally biased region" description="Basic residues" evidence="1">
    <location>
        <begin position="32"/>
        <end position="45"/>
    </location>
</feature>
<proteinExistence type="predicted"/>
<protein>
    <submittedName>
        <fullName evidence="2">Uncharacterized protein</fullName>
    </submittedName>
</protein>
<evidence type="ECO:0000313" key="3">
    <source>
        <dbReference type="Proteomes" id="UP000032024"/>
    </source>
</evidence>
<feature type="compositionally biased region" description="Polar residues" evidence="1">
    <location>
        <begin position="1"/>
        <end position="13"/>
    </location>
</feature>
<organism evidence="2 3">
    <name type="scientific">Heyndrickxia coagulans</name>
    <name type="common">Weizmannia coagulans</name>
    <dbReference type="NCBI Taxonomy" id="1398"/>
    <lineage>
        <taxon>Bacteria</taxon>
        <taxon>Bacillati</taxon>
        <taxon>Bacillota</taxon>
        <taxon>Bacilli</taxon>
        <taxon>Bacillales</taxon>
        <taxon>Bacillaceae</taxon>
        <taxon>Heyndrickxia</taxon>
    </lineage>
</organism>
<dbReference type="Proteomes" id="UP000032024">
    <property type="component" value="Chromosome"/>
</dbReference>
<evidence type="ECO:0000313" key="2">
    <source>
        <dbReference type="EMBL" id="AJO22370.1"/>
    </source>
</evidence>
<dbReference type="EMBL" id="CP010525">
    <property type="protein sequence ID" value="AJO22370.1"/>
    <property type="molecule type" value="Genomic_DNA"/>
</dbReference>
<gene>
    <name evidence="2" type="ORF">SB48_HM08orf02480</name>
</gene>
<reference evidence="3" key="1">
    <citation type="submission" date="2015-01" db="EMBL/GenBank/DDBJ databases">
        <title>Comparative genome analysis of Bacillus coagulans HM-08, Clostridium butyricum HM-68, Bacillus subtilis HM-66 and Bacillus paralicheniformis BL-09.</title>
        <authorList>
            <person name="Zhang H."/>
        </authorList>
    </citation>
    <scope>NUCLEOTIDE SEQUENCE [LARGE SCALE GENOMIC DNA]</scope>
    <source>
        <strain evidence="3">HM-08</strain>
    </source>
</reference>
<name>A0AAN0T671_HEYCO</name>
<dbReference type="AlphaFoldDB" id="A0AAN0T671"/>
<keyword evidence="3" id="KW-1185">Reference proteome</keyword>